<dbReference type="EMBL" id="BGPR01144980">
    <property type="protein sequence ID" value="GBN75071.1"/>
    <property type="molecule type" value="Genomic_DNA"/>
</dbReference>
<keyword evidence="6" id="KW-1185">Reference proteome</keyword>
<dbReference type="AlphaFoldDB" id="A0A4Y2RH39"/>
<evidence type="ECO:0000313" key="5">
    <source>
        <dbReference type="EMBL" id="GBN75118.1"/>
    </source>
</evidence>
<organism evidence="5 6">
    <name type="scientific">Araneus ventricosus</name>
    <name type="common">Orbweaver spider</name>
    <name type="synonym">Epeira ventricosa</name>
    <dbReference type="NCBI Taxonomy" id="182803"/>
    <lineage>
        <taxon>Eukaryota</taxon>
        <taxon>Metazoa</taxon>
        <taxon>Ecdysozoa</taxon>
        <taxon>Arthropoda</taxon>
        <taxon>Chelicerata</taxon>
        <taxon>Arachnida</taxon>
        <taxon>Araneae</taxon>
        <taxon>Araneomorphae</taxon>
        <taxon>Entelegynae</taxon>
        <taxon>Araneoidea</taxon>
        <taxon>Araneidae</taxon>
        <taxon>Araneus</taxon>
    </lineage>
</organism>
<dbReference type="EMBL" id="BGPR01144974">
    <property type="protein sequence ID" value="GBN75063.1"/>
    <property type="molecule type" value="Genomic_DNA"/>
</dbReference>
<dbReference type="EMBL" id="BGPR01145001">
    <property type="protein sequence ID" value="GBN75104.1"/>
    <property type="molecule type" value="Genomic_DNA"/>
</dbReference>
<sequence>MWGPRGFVVRFQLRSRKVPGSNPIVQKIHLVYQSIGHQIIRWGPGVLPLMGCGNLERGHQLEPSDRSSKLRGMSQNRPCVVLKRNASIAKLQRTMVVAYILTLLLAVNLEIMCGRNKNRPRTIDMVIRRERKINSEKDIKS</sequence>
<proteinExistence type="predicted"/>
<evidence type="ECO:0000313" key="3">
    <source>
        <dbReference type="EMBL" id="GBN75071.1"/>
    </source>
</evidence>
<gene>
    <name evidence="4" type="ORF">AVEN_112698_1</name>
    <name evidence="5" type="ORF">AVEN_216058_1</name>
    <name evidence="3" type="ORF">AVEN_248019_1</name>
    <name evidence="2" type="ORF">AVEN_6364_1</name>
</gene>
<accession>A0A4Y2RH39</accession>
<reference evidence="5 6" key="1">
    <citation type="journal article" date="2019" name="Sci. Rep.">
        <title>Orb-weaving spider Araneus ventricosus genome elucidates the spidroin gene catalogue.</title>
        <authorList>
            <person name="Kono N."/>
            <person name="Nakamura H."/>
            <person name="Ohtoshi R."/>
            <person name="Moran D.A.P."/>
            <person name="Shinohara A."/>
            <person name="Yoshida Y."/>
            <person name="Fujiwara M."/>
            <person name="Mori M."/>
            <person name="Tomita M."/>
            <person name="Arakawa K."/>
        </authorList>
    </citation>
    <scope>NUCLEOTIDE SEQUENCE [LARGE SCALE GENOMIC DNA]</scope>
</reference>
<keyword evidence="1" id="KW-1133">Transmembrane helix</keyword>
<evidence type="ECO:0000313" key="6">
    <source>
        <dbReference type="Proteomes" id="UP000499080"/>
    </source>
</evidence>
<comment type="caution">
    <text evidence="5">The sequence shown here is derived from an EMBL/GenBank/DDBJ whole genome shotgun (WGS) entry which is preliminary data.</text>
</comment>
<keyword evidence="1" id="KW-0472">Membrane</keyword>
<evidence type="ECO:0000313" key="2">
    <source>
        <dbReference type="EMBL" id="GBN75063.1"/>
    </source>
</evidence>
<dbReference type="EMBL" id="BGPR01145013">
    <property type="protein sequence ID" value="GBN75118.1"/>
    <property type="molecule type" value="Genomic_DNA"/>
</dbReference>
<evidence type="ECO:0000256" key="1">
    <source>
        <dbReference type="SAM" id="Phobius"/>
    </source>
</evidence>
<keyword evidence="1" id="KW-0812">Transmembrane</keyword>
<dbReference type="Proteomes" id="UP000499080">
    <property type="component" value="Unassembled WGS sequence"/>
</dbReference>
<protein>
    <submittedName>
        <fullName evidence="5">Uncharacterized protein</fullName>
    </submittedName>
</protein>
<feature type="transmembrane region" description="Helical" evidence="1">
    <location>
        <begin position="91"/>
        <end position="111"/>
    </location>
</feature>
<evidence type="ECO:0000313" key="4">
    <source>
        <dbReference type="EMBL" id="GBN75104.1"/>
    </source>
</evidence>
<name>A0A4Y2RH39_ARAVE</name>